<dbReference type="PANTHER" id="PTHR43213:SF5">
    <property type="entry name" value="BIFUNCTIONAL DTTP_UTP PYROPHOSPHATASE_METHYLTRANSFERASE PROTEIN-RELATED"/>
    <property type="match status" value="1"/>
</dbReference>
<dbReference type="GO" id="GO:0047429">
    <property type="term" value="F:nucleoside triphosphate diphosphatase activity"/>
    <property type="evidence" value="ECO:0007669"/>
    <property type="project" value="UniProtKB-EC"/>
</dbReference>
<evidence type="ECO:0000256" key="3">
    <source>
        <dbReference type="ARBA" id="ARBA00023080"/>
    </source>
</evidence>
<dbReference type="SUPFAM" id="SSF52972">
    <property type="entry name" value="ITPase-like"/>
    <property type="match status" value="1"/>
</dbReference>
<protein>
    <recommendedName>
        <fullName evidence="4">dTTP/UTP pyrophosphatase</fullName>
        <shortName evidence="4">dTTPase/UTPase</shortName>
        <ecNumber evidence="4">3.6.1.9</ecNumber>
    </recommendedName>
    <alternativeName>
        <fullName evidence="4">Nucleoside triphosphate pyrophosphatase</fullName>
    </alternativeName>
    <alternativeName>
        <fullName evidence="4">Nucleotide pyrophosphatase</fullName>
        <shortName evidence="4">Nucleotide PPase</shortName>
    </alternativeName>
</protein>
<feature type="site" description="Important for substrate specificity" evidence="4">
    <location>
        <position position="92"/>
    </location>
</feature>
<keyword evidence="2 4" id="KW-0378">Hydrolase</keyword>
<evidence type="ECO:0000313" key="5">
    <source>
        <dbReference type="EMBL" id="CAH0526860.1"/>
    </source>
</evidence>
<proteinExistence type="inferred from homology"/>
<comment type="caution">
    <text evidence="5">The sequence shown here is derived from an EMBL/GenBank/DDBJ whole genome shotgun (WGS) entry which is preliminary data.</text>
</comment>
<dbReference type="EMBL" id="CAKLCM010000002">
    <property type="protein sequence ID" value="CAH0526860.1"/>
    <property type="molecule type" value="Genomic_DNA"/>
</dbReference>
<comment type="function">
    <text evidence="4">Nucleoside triphosphate pyrophosphatase that hydrolyzes dTTP and UTP. May have a dual role in cell division arrest and in preventing the incorporation of modified nucleotides into cellular nucleic acids.</text>
</comment>
<comment type="subcellular location">
    <subcellularLocation>
        <location evidence="4">Cytoplasm</location>
    </subcellularLocation>
</comment>
<dbReference type="Proteomes" id="UP000838160">
    <property type="component" value="Unassembled WGS sequence"/>
</dbReference>
<organism evidence="5 6">
    <name type="scientific">Vibrio hippocampi</name>
    <dbReference type="NCBI Taxonomy" id="654686"/>
    <lineage>
        <taxon>Bacteria</taxon>
        <taxon>Pseudomonadati</taxon>
        <taxon>Pseudomonadota</taxon>
        <taxon>Gammaproteobacteria</taxon>
        <taxon>Vibrionales</taxon>
        <taxon>Vibrionaceae</taxon>
        <taxon>Vibrio</taxon>
    </lineage>
</organism>
<gene>
    <name evidence="5" type="primary">yhdE</name>
    <name evidence="5" type="ORF">VHP8226_02236</name>
</gene>
<comment type="similarity">
    <text evidence="4">Belongs to the Maf family. YhdE subfamily.</text>
</comment>
<keyword evidence="3 4" id="KW-0546">Nucleotide metabolism</keyword>
<dbReference type="NCBIfam" id="TIGR00172">
    <property type="entry name" value="maf"/>
    <property type="match status" value="1"/>
</dbReference>
<evidence type="ECO:0000256" key="4">
    <source>
        <dbReference type="HAMAP-Rule" id="MF_00528"/>
    </source>
</evidence>
<comment type="catalytic activity">
    <reaction evidence="4">
        <text>dTTP + H2O = dTMP + diphosphate + H(+)</text>
        <dbReference type="Rhea" id="RHEA:28534"/>
        <dbReference type="ChEBI" id="CHEBI:15377"/>
        <dbReference type="ChEBI" id="CHEBI:15378"/>
        <dbReference type="ChEBI" id="CHEBI:33019"/>
        <dbReference type="ChEBI" id="CHEBI:37568"/>
        <dbReference type="ChEBI" id="CHEBI:63528"/>
        <dbReference type="EC" id="3.6.1.9"/>
    </reaction>
</comment>
<comment type="caution">
    <text evidence="4">Lacks conserved residue(s) required for the propagation of feature annotation.</text>
</comment>
<reference evidence="5" key="1">
    <citation type="submission" date="2021-12" db="EMBL/GenBank/DDBJ databases">
        <authorList>
            <person name="Rodrigo-Torres L."/>
            <person name="Arahal R. D."/>
            <person name="Lucena T."/>
        </authorList>
    </citation>
    <scope>NUCLEOTIDE SEQUENCE</scope>
    <source>
        <strain evidence="5">CECT 8226</strain>
    </source>
</reference>
<dbReference type="Pfam" id="PF02545">
    <property type="entry name" value="Maf"/>
    <property type="match status" value="1"/>
</dbReference>
<dbReference type="HAMAP" id="MF_00528">
    <property type="entry name" value="Maf"/>
    <property type="match status" value="1"/>
</dbReference>
<dbReference type="PANTHER" id="PTHR43213">
    <property type="entry name" value="BIFUNCTIONAL DTTP/UTP PYROPHOSPHATASE/METHYLTRANSFERASE PROTEIN-RELATED"/>
    <property type="match status" value="1"/>
</dbReference>
<comment type="catalytic activity">
    <reaction evidence="4">
        <text>UTP + H2O = UMP + diphosphate + H(+)</text>
        <dbReference type="Rhea" id="RHEA:29395"/>
        <dbReference type="ChEBI" id="CHEBI:15377"/>
        <dbReference type="ChEBI" id="CHEBI:15378"/>
        <dbReference type="ChEBI" id="CHEBI:33019"/>
        <dbReference type="ChEBI" id="CHEBI:46398"/>
        <dbReference type="ChEBI" id="CHEBI:57865"/>
        <dbReference type="EC" id="3.6.1.9"/>
    </reaction>
</comment>
<dbReference type="CDD" id="cd00555">
    <property type="entry name" value="Maf"/>
    <property type="match status" value="1"/>
</dbReference>
<dbReference type="EC" id="3.6.1.9" evidence="4"/>
<feature type="active site" description="Proton acceptor" evidence="4">
    <location>
        <position position="91"/>
    </location>
</feature>
<comment type="cofactor">
    <cofactor evidence="1 4">
        <name>a divalent metal cation</name>
        <dbReference type="ChEBI" id="CHEBI:60240"/>
    </cofactor>
</comment>
<feature type="site" description="Important for substrate specificity" evidence="4">
    <location>
        <position position="33"/>
    </location>
</feature>
<evidence type="ECO:0000313" key="6">
    <source>
        <dbReference type="Proteomes" id="UP000838160"/>
    </source>
</evidence>
<accession>A0ABN8DJ93</accession>
<keyword evidence="6" id="KW-1185">Reference proteome</keyword>
<name>A0ABN8DJ93_9VIBR</name>
<feature type="site" description="Important for substrate specificity" evidence="4">
    <location>
        <position position="174"/>
    </location>
</feature>
<dbReference type="InterPro" id="IPR029001">
    <property type="entry name" value="ITPase-like_fam"/>
</dbReference>
<evidence type="ECO:0000256" key="1">
    <source>
        <dbReference type="ARBA" id="ARBA00001968"/>
    </source>
</evidence>
<dbReference type="PIRSF" id="PIRSF006305">
    <property type="entry name" value="Maf"/>
    <property type="match status" value="1"/>
</dbReference>
<keyword evidence="4" id="KW-0963">Cytoplasm</keyword>
<evidence type="ECO:0000256" key="2">
    <source>
        <dbReference type="ARBA" id="ARBA00022801"/>
    </source>
</evidence>
<sequence length="209" mass="23047">MSGDIVSGDIVSDDMMREKTVSSNIVLASSSPRRRELLTQLGYSFTSLSPDIEERQEVGESPQQYVTRLSQQKAQEGHRMAGKPCIVIGSDTVVVQDKQALEKPANLEQSKAMLQSLSGRQHQVLTAVTVTSGIKQASVVVTTEVWFKTLSDQEIEQYWLSGEPKDKAGSYGIQGLGGRFVTRIEGSYYAVVGLPLYETDQLLQQFINN</sequence>
<dbReference type="Gene3D" id="3.90.950.10">
    <property type="match status" value="1"/>
</dbReference>
<dbReference type="InterPro" id="IPR003697">
    <property type="entry name" value="Maf-like"/>
</dbReference>